<sequence>MKISFWLRILTGVTALILFISVTLSFTLNAYSFYTGPSNNISISPNDSEIAFSYHENGSTYIYTGNSDGSNIERLTQNNADEESPAYSSDGDDILFLSETQNRIYSLFTLDRTNQETEPEQLTDRQLHIRDAVFSKDNSTIYFLGIDAKDWMAKEQNVGGFDLYAFDRETELVERLTEQNYMLMSSLSISPSGDYALFNAMEDGEEKVMTHSLDQEADIPTAYQQFPKGIYGPVLSPDGQQVAYSTMSDLSTSGTYEYELFLYDNESGQSERLTTVNSNVESPAFFHDKNKMLYYEDHNWPQEPTDHSLISIDLSSKDTTTIDLQMPKPEKQIIGAAANALTNDYTSAGLYVLVGGLFVFHFRKKPMGIYIPGLISILLTLAVYLISLFFHWTYQSITLALGPVTTGLAICTILFWILAFIIKRTQ</sequence>
<accession>A0A3R9QPM3</accession>
<evidence type="ECO:0000256" key="2">
    <source>
        <dbReference type="SAM" id="Phobius"/>
    </source>
</evidence>
<evidence type="ECO:0008006" key="5">
    <source>
        <dbReference type="Google" id="ProtNLM"/>
    </source>
</evidence>
<reference evidence="3 4" key="1">
    <citation type="submission" date="2018-10" db="EMBL/GenBank/DDBJ databases">
        <title>Draft genome sequence of Bacillus salarius IM0101, isolated from a hypersaline soil in Inner Mongolia, China.</title>
        <authorList>
            <person name="Yamprayoonswat W."/>
            <person name="Boonvisut S."/>
            <person name="Jumpathong W."/>
            <person name="Sittihan S."/>
            <person name="Ruangsuj P."/>
            <person name="Wanthongcharoen S."/>
            <person name="Thongpramul N."/>
            <person name="Pimmason S."/>
            <person name="Yu B."/>
            <person name="Yasawong M."/>
        </authorList>
    </citation>
    <scope>NUCLEOTIDE SEQUENCE [LARGE SCALE GENOMIC DNA]</scope>
    <source>
        <strain evidence="3 4">IM0101</strain>
    </source>
</reference>
<evidence type="ECO:0000313" key="3">
    <source>
        <dbReference type="EMBL" id="RSL34816.1"/>
    </source>
</evidence>
<comment type="similarity">
    <text evidence="1">Belongs to the TolB family.</text>
</comment>
<evidence type="ECO:0000313" key="4">
    <source>
        <dbReference type="Proteomes" id="UP000275076"/>
    </source>
</evidence>
<dbReference type="Gene3D" id="2.120.10.30">
    <property type="entry name" value="TolB, C-terminal domain"/>
    <property type="match status" value="1"/>
</dbReference>
<evidence type="ECO:0000256" key="1">
    <source>
        <dbReference type="ARBA" id="ARBA00009820"/>
    </source>
</evidence>
<keyword evidence="2" id="KW-0812">Transmembrane</keyword>
<dbReference type="OrthoDB" id="2386786at2"/>
<gene>
    <name evidence="3" type="ORF">D7Z54_02970</name>
</gene>
<dbReference type="PANTHER" id="PTHR36842:SF1">
    <property type="entry name" value="PROTEIN TOLB"/>
    <property type="match status" value="1"/>
</dbReference>
<dbReference type="EMBL" id="RBVX01000002">
    <property type="protein sequence ID" value="RSL34816.1"/>
    <property type="molecule type" value="Genomic_DNA"/>
</dbReference>
<dbReference type="Proteomes" id="UP000275076">
    <property type="component" value="Unassembled WGS sequence"/>
</dbReference>
<dbReference type="RefSeq" id="WP_125554303.1">
    <property type="nucleotide sequence ID" value="NZ_RBVX01000002.1"/>
</dbReference>
<dbReference type="AlphaFoldDB" id="A0A3R9QPM3"/>
<comment type="caution">
    <text evidence="3">The sequence shown here is derived from an EMBL/GenBank/DDBJ whole genome shotgun (WGS) entry which is preliminary data.</text>
</comment>
<feature type="transmembrane region" description="Helical" evidence="2">
    <location>
        <begin position="369"/>
        <end position="394"/>
    </location>
</feature>
<keyword evidence="2" id="KW-0472">Membrane</keyword>
<proteinExistence type="inferred from homology"/>
<protein>
    <recommendedName>
        <fullName evidence="5">WD40-like Beta Propeller Repeat</fullName>
    </recommendedName>
</protein>
<feature type="transmembrane region" description="Helical" evidence="2">
    <location>
        <begin position="400"/>
        <end position="422"/>
    </location>
</feature>
<keyword evidence="4" id="KW-1185">Reference proteome</keyword>
<dbReference type="SUPFAM" id="SSF82171">
    <property type="entry name" value="DPP6 N-terminal domain-like"/>
    <property type="match status" value="1"/>
</dbReference>
<dbReference type="InterPro" id="IPR011042">
    <property type="entry name" value="6-blade_b-propeller_TolB-like"/>
</dbReference>
<name>A0A3R9QPM3_9BACI</name>
<organism evidence="3 4">
    <name type="scientific">Salibacterium salarium</name>
    <dbReference type="NCBI Taxonomy" id="284579"/>
    <lineage>
        <taxon>Bacteria</taxon>
        <taxon>Bacillati</taxon>
        <taxon>Bacillota</taxon>
        <taxon>Bacilli</taxon>
        <taxon>Bacillales</taxon>
        <taxon>Bacillaceae</taxon>
    </lineage>
</organism>
<dbReference type="PANTHER" id="PTHR36842">
    <property type="entry name" value="PROTEIN TOLB HOMOLOG"/>
    <property type="match status" value="1"/>
</dbReference>
<dbReference type="InterPro" id="IPR011659">
    <property type="entry name" value="WD40"/>
</dbReference>
<keyword evidence="2" id="KW-1133">Transmembrane helix</keyword>
<dbReference type="Pfam" id="PF07676">
    <property type="entry name" value="PD40"/>
    <property type="match status" value="2"/>
</dbReference>
<dbReference type="Gene3D" id="2.120.10.60">
    <property type="entry name" value="Tricorn protease N-terminal domain"/>
    <property type="match status" value="1"/>
</dbReference>